<feature type="transmembrane region" description="Helical" evidence="1">
    <location>
        <begin position="80"/>
        <end position="97"/>
    </location>
</feature>
<organism evidence="2 3">
    <name type="scientific">Dentipellis fragilis</name>
    <dbReference type="NCBI Taxonomy" id="205917"/>
    <lineage>
        <taxon>Eukaryota</taxon>
        <taxon>Fungi</taxon>
        <taxon>Dikarya</taxon>
        <taxon>Basidiomycota</taxon>
        <taxon>Agaricomycotina</taxon>
        <taxon>Agaricomycetes</taxon>
        <taxon>Russulales</taxon>
        <taxon>Hericiaceae</taxon>
        <taxon>Dentipellis</taxon>
    </lineage>
</organism>
<keyword evidence="3" id="KW-1185">Reference proteome</keyword>
<dbReference type="EMBL" id="SEOQ01001343">
    <property type="protein sequence ID" value="TFY52249.1"/>
    <property type="molecule type" value="Genomic_DNA"/>
</dbReference>
<reference evidence="2 3" key="1">
    <citation type="submission" date="2019-02" db="EMBL/GenBank/DDBJ databases">
        <title>Genome sequencing of the rare red list fungi Dentipellis fragilis.</title>
        <authorList>
            <person name="Buettner E."/>
            <person name="Kellner H."/>
        </authorList>
    </citation>
    <scope>NUCLEOTIDE SEQUENCE [LARGE SCALE GENOMIC DNA]</scope>
    <source>
        <strain evidence="2 3">DSM 105465</strain>
    </source>
</reference>
<keyword evidence="1" id="KW-0812">Transmembrane</keyword>
<protein>
    <submittedName>
        <fullName evidence="2">Uncharacterized protein</fullName>
    </submittedName>
</protein>
<evidence type="ECO:0000313" key="2">
    <source>
        <dbReference type="EMBL" id="TFY52249.1"/>
    </source>
</evidence>
<dbReference type="OrthoDB" id="5424209at2759"/>
<proteinExistence type="predicted"/>
<gene>
    <name evidence="2" type="ORF">EVG20_g10637</name>
</gene>
<keyword evidence="1" id="KW-0472">Membrane</keyword>
<accession>A0A4Y9XUM6</accession>
<comment type="caution">
    <text evidence="2">The sequence shown here is derived from an EMBL/GenBank/DDBJ whole genome shotgun (WGS) entry which is preliminary data.</text>
</comment>
<keyword evidence="1" id="KW-1133">Transmembrane helix</keyword>
<name>A0A4Y9XUM6_9AGAM</name>
<evidence type="ECO:0000256" key="1">
    <source>
        <dbReference type="SAM" id="Phobius"/>
    </source>
</evidence>
<sequence length="158" mass="17965">MEWGIMNYDDRTQVFSEPGDSGAIVADFRGRIGGMLTGGAGERDGVGKTDVLDMAYVTPWRWLFERIKASGFPDAQLKCHLMFISLFFHPVFLYLLLPTLTCRPRTSSNESDIQVHLASPSYCYECIIFPYMQHGYIFNISVFESSESESMSEAQRYT</sequence>
<dbReference type="AlphaFoldDB" id="A0A4Y9XUM6"/>
<dbReference type="Proteomes" id="UP000298327">
    <property type="component" value="Unassembled WGS sequence"/>
</dbReference>
<evidence type="ECO:0000313" key="3">
    <source>
        <dbReference type="Proteomes" id="UP000298327"/>
    </source>
</evidence>